<dbReference type="AlphaFoldDB" id="A0A1I2DY09"/>
<dbReference type="RefSeq" id="WP_093914271.1">
    <property type="nucleotide sequence ID" value="NZ_FONL01000026.1"/>
</dbReference>
<proteinExistence type="predicted"/>
<dbReference type="OrthoDB" id="1633695at2"/>
<gene>
    <name evidence="1" type="ORF">SAMN05216245_1267</name>
</gene>
<evidence type="ECO:0000313" key="1">
    <source>
        <dbReference type="EMBL" id="SFE85524.1"/>
    </source>
</evidence>
<dbReference type="STRING" id="1123323.SAMN05216245_1267"/>
<reference evidence="1 2" key="1">
    <citation type="submission" date="2016-10" db="EMBL/GenBank/DDBJ databases">
        <authorList>
            <person name="de Groot N.N."/>
        </authorList>
    </citation>
    <scope>NUCLEOTIDE SEQUENCE [LARGE SCALE GENOMIC DNA]</scope>
    <source>
        <strain evidence="1 2">DSM 9236</strain>
    </source>
</reference>
<dbReference type="Proteomes" id="UP000198896">
    <property type="component" value="Unassembled WGS sequence"/>
</dbReference>
<protein>
    <submittedName>
        <fullName evidence="1">Uncharacterized protein</fullName>
    </submittedName>
</protein>
<accession>A0A1I2DY09</accession>
<sequence length="226" mass="26487">MPKPEDIEVIIKRRPDWEFLQKLPKELHGFSLEEGGQLKGHEFVLGSYVNEEARRRLELIYTKETFDYVPVRQVGLLRYRDFRYITRDKDVFAEWITGAIDRLVEETTPTYVPRSGHLLRDKGILDWHFPDTLPERVGNFVKFIGPQCPLDFINNATVILDYADFDAGNELVFLYNRVRNEFYAENKKHLIPNTIHEFDAKNLEDLEVLLAESLEPYLLDLGNDGK</sequence>
<evidence type="ECO:0000313" key="2">
    <source>
        <dbReference type="Proteomes" id="UP000198896"/>
    </source>
</evidence>
<dbReference type="EMBL" id="FONL01000026">
    <property type="protein sequence ID" value="SFE85524.1"/>
    <property type="molecule type" value="Genomic_DNA"/>
</dbReference>
<name>A0A1I2DY09_9FIRM</name>
<organism evidence="1 2">
    <name type="scientific">Succiniclasticum ruminis DSM 9236</name>
    <dbReference type="NCBI Taxonomy" id="1123323"/>
    <lineage>
        <taxon>Bacteria</taxon>
        <taxon>Bacillati</taxon>
        <taxon>Bacillota</taxon>
        <taxon>Negativicutes</taxon>
        <taxon>Acidaminococcales</taxon>
        <taxon>Acidaminococcaceae</taxon>
        <taxon>Succiniclasticum</taxon>
    </lineage>
</organism>
<keyword evidence="2" id="KW-1185">Reference proteome</keyword>